<dbReference type="Gene3D" id="2.40.160.20">
    <property type="match status" value="1"/>
</dbReference>
<reference evidence="4 5" key="1">
    <citation type="submission" date="2018-06" db="EMBL/GenBank/DDBJ databases">
        <authorList>
            <consortium name="Pathogen Informatics"/>
            <person name="Doyle S."/>
        </authorList>
    </citation>
    <scope>NUCLEOTIDE SEQUENCE [LARGE SCALE GENOMIC DNA]</scope>
    <source>
        <strain evidence="4 5">NCTC11388</strain>
    </source>
</reference>
<gene>
    <name evidence="4" type="ORF">NCTC11388_04637</name>
</gene>
<dbReference type="Proteomes" id="UP000254893">
    <property type="component" value="Unassembled WGS sequence"/>
</dbReference>
<protein>
    <recommendedName>
        <fullName evidence="3">Outer membrane protein beta-barrel domain-containing protein</fullName>
    </recommendedName>
</protein>
<sequence>MKKLFLTLTAITALTFAANAQTEKGKFIVGGQVGFSTSKIQDTDIKSSSFSIMPQVGYFVSDNFAIGTGIGYEYNKSETTTENVNDAFKVAPYGRYYLGEGPVKFFGQLTVPMAWGNQKVDDVKTNKITNYGVEVAPGFAYFPTSKIGIEFKVRGLYYNHGQVENIATDTKVKTNSFGLDANSLAPTIGVQFHF</sequence>
<evidence type="ECO:0000313" key="4">
    <source>
        <dbReference type="EMBL" id="SUJ29423.1"/>
    </source>
</evidence>
<dbReference type="EMBL" id="UGYW01000002">
    <property type="protein sequence ID" value="SUJ29423.1"/>
    <property type="molecule type" value="Genomic_DNA"/>
</dbReference>
<feature type="domain" description="Outer membrane protein beta-barrel" evidence="3">
    <location>
        <begin position="7"/>
        <end position="179"/>
    </location>
</feature>
<dbReference type="SUPFAM" id="SSF56925">
    <property type="entry name" value="OMPA-like"/>
    <property type="match status" value="1"/>
</dbReference>
<evidence type="ECO:0000259" key="3">
    <source>
        <dbReference type="Pfam" id="PF13505"/>
    </source>
</evidence>
<feature type="signal peptide" evidence="2">
    <location>
        <begin position="1"/>
        <end position="20"/>
    </location>
</feature>
<dbReference type="RefSeq" id="WP_115171787.1">
    <property type="nucleotide sequence ID" value="NZ_UGYW01000002.1"/>
</dbReference>
<evidence type="ECO:0000256" key="2">
    <source>
        <dbReference type="SAM" id="SignalP"/>
    </source>
</evidence>
<dbReference type="InterPro" id="IPR011250">
    <property type="entry name" value="OMP/PagP_B-barrel"/>
</dbReference>
<keyword evidence="1 2" id="KW-0732">Signal</keyword>
<dbReference type="AlphaFoldDB" id="A0A380CUS5"/>
<evidence type="ECO:0000256" key="1">
    <source>
        <dbReference type="ARBA" id="ARBA00022729"/>
    </source>
</evidence>
<name>A0A380CUS5_SPHSI</name>
<dbReference type="Pfam" id="PF13505">
    <property type="entry name" value="OMP_b-brl"/>
    <property type="match status" value="1"/>
</dbReference>
<proteinExistence type="predicted"/>
<organism evidence="4 5">
    <name type="scientific">Sphingobacterium spiritivorum</name>
    <name type="common">Flavobacterium spiritivorum</name>
    <dbReference type="NCBI Taxonomy" id="258"/>
    <lineage>
        <taxon>Bacteria</taxon>
        <taxon>Pseudomonadati</taxon>
        <taxon>Bacteroidota</taxon>
        <taxon>Sphingobacteriia</taxon>
        <taxon>Sphingobacteriales</taxon>
        <taxon>Sphingobacteriaceae</taxon>
        <taxon>Sphingobacterium</taxon>
    </lineage>
</organism>
<accession>A0A380CUS5</accession>
<evidence type="ECO:0000313" key="5">
    <source>
        <dbReference type="Proteomes" id="UP000254893"/>
    </source>
</evidence>
<feature type="chain" id="PRO_5016863244" description="Outer membrane protein beta-barrel domain-containing protein" evidence="2">
    <location>
        <begin position="21"/>
        <end position="194"/>
    </location>
</feature>
<dbReference type="InterPro" id="IPR027385">
    <property type="entry name" value="Beta-barrel_OMP"/>
</dbReference>